<keyword evidence="3" id="KW-1185">Reference proteome</keyword>
<evidence type="ECO:0000313" key="3">
    <source>
        <dbReference type="Proteomes" id="UP000198878"/>
    </source>
</evidence>
<gene>
    <name evidence="2" type="ORF">SAMN05421837_113224</name>
</gene>
<dbReference type="PROSITE" id="PS50801">
    <property type="entry name" value="STAS"/>
    <property type="match status" value="1"/>
</dbReference>
<dbReference type="GO" id="GO:0043856">
    <property type="term" value="F:anti-sigma factor antagonist activity"/>
    <property type="evidence" value="ECO:0007669"/>
    <property type="project" value="TreeGrafter"/>
</dbReference>
<name>A0A1H5RH70_9PSEU</name>
<dbReference type="Proteomes" id="UP000198878">
    <property type="component" value="Unassembled WGS sequence"/>
</dbReference>
<dbReference type="Gene3D" id="3.30.750.24">
    <property type="entry name" value="STAS domain"/>
    <property type="match status" value="1"/>
</dbReference>
<proteinExistence type="predicted"/>
<dbReference type="AlphaFoldDB" id="A0A1H5RH70"/>
<dbReference type="STRING" id="218821.SAMN05421837_113224"/>
<organism evidence="2 3">
    <name type="scientific">Amycolatopsis pretoriensis</name>
    <dbReference type="NCBI Taxonomy" id="218821"/>
    <lineage>
        <taxon>Bacteria</taxon>
        <taxon>Bacillati</taxon>
        <taxon>Actinomycetota</taxon>
        <taxon>Actinomycetes</taxon>
        <taxon>Pseudonocardiales</taxon>
        <taxon>Pseudonocardiaceae</taxon>
        <taxon>Amycolatopsis</taxon>
    </lineage>
</organism>
<feature type="domain" description="STAS" evidence="1">
    <location>
        <begin position="1"/>
        <end position="96"/>
    </location>
</feature>
<sequence>MVLSIGGDIDLAGAPRLRPAIEVALAQQAAILIVDLTEVSFLSSSGIGALVDIRRRAGEGTAVRVVATPVAARPISLTAVNQLMPVFGTLAEAIRG</sequence>
<dbReference type="SUPFAM" id="SSF52091">
    <property type="entry name" value="SpoIIaa-like"/>
    <property type="match status" value="1"/>
</dbReference>
<evidence type="ECO:0000259" key="1">
    <source>
        <dbReference type="PROSITE" id="PS50801"/>
    </source>
</evidence>
<dbReference type="EMBL" id="FNUJ01000013">
    <property type="protein sequence ID" value="SEF37394.1"/>
    <property type="molecule type" value="Genomic_DNA"/>
</dbReference>
<protein>
    <submittedName>
        <fullName evidence="2">Anti-anti-sigma factor</fullName>
    </submittedName>
</protein>
<dbReference type="InterPro" id="IPR002645">
    <property type="entry name" value="STAS_dom"/>
</dbReference>
<accession>A0A1H5RH70</accession>
<dbReference type="CDD" id="cd07043">
    <property type="entry name" value="STAS_anti-anti-sigma_factors"/>
    <property type="match status" value="1"/>
</dbReference>
<dbReference type="InterPro" id="IPR036513">
    <property type="entry name" value="STAS_dom_sf"/>
</dbReference>
<dbReference type="PANTHER" id="PTHR33495:SF13">
    <property type="entry name" value="ANTI-SIGMA-F FACTOR ANTAGONIST RSFB"/>
    <property type="match status" value="1"/>
</dbReference>
<evidence type="ECO:0000313" key="2">
    <source>
        <dbReference type="EMBL" id="SEF37394.1"/>
    </source>
</evidence>
<dbReference type="PANTHER" id="PTHR33495">
    <property type="entry name" value="ANTI-SIGMA FACTOR ANTAGONIST TM_1081-RELATED-RELATED"/>
    <property type="match status" value="1"/>
</dbReference>
<reference evidence="3" key="1">
    <citation type="submission" date="2016-10" db="EMBL/GenBank/DDBJ databases">
        <authorList>
            <person name="Varghese N."/>
            <person name="Submissions S."/>
        </authorList>
    </citation>
    <scope>NUCLEOTIDE SEQUENCE [LARGE SCALE GENOMIC DNA]</scope>
    <source>
        <strain evidence="3">DSM 44654</strain>
    </source>
</reference>
<dbReference type="Pfam" id="PF01740">
    <property type="entry name" value="STAS"/>
    <property type="match status" value="1"/>
</dbReference>